<organism evidence="2 3">
    <name type="scientific">Phytophthora megakarya</name>
    <dbReference type="NCBI Taxonomy" id="4795"/>
    <lineage>
        <taxon>Eukaryota</taxon>
        <taxon>Sar</taxon>
        <taxon>Stramenopiles</taxon>
        <taxon>Oomycota</taxon>
        <taxon>Peronosporomycetes</taxon>
        <taxon>Peronosporales</taxon>
        <taxon>Peronosporaceae</taxon>
        <taxon>Phytophthora</taxon>
    </lineage>
</organism>
<feature type="domain" description="Reverse transcriptase Ty1/copia-type" evidence="1">
    <location>
        <begin position="14"/>
        <end position="145"/>
    </location>
</feature>
<dbReference type="STRING" id="4795.A0A225X3H5"/>
<accession>A0A225X3H5</accession>
<evidence type="ECO:0000259" key="1">
    <source>
        <dbReference type="Pfam" id="PF07727"/>
    </source>
</evidence>
<proteinExistence type="predicted"/>
<gene>
    <name evidence="2" type="ORF">PHMEG_0001298</name>
</gene>
<name>A0A225X3H5_9STRA</name>
<dbReference type="Pfam" id="PF07727">
    <property type="entry name" value="RVT_2"/>
    <property type="match status" value="1"/>
</dbReference>
<evidence type="ECO:0000313" key="2">
    <source>
        <dbReference type="EMBL" id="OWZ23769.1"/>
    </source>
</evidence>
<dbReference type="EMBL" id="NBNE01000045">
    <property type="protein sequence ID" value="OWZ23769.1"/>
    <property type="molecule type" value="Genomic_DNA"/>
</dbReference>
<evidence type="ECO:0000313" key="3">
    <source>
        <dbReference type="Proteomes" id="UP000198211"/>
    </source>
</evidence>
<keyword evidence="3" id="KW-1185">Reference proteome</keyword>
<dbReference type="Proteomes" id="UP000198211">
    <property type="component" value="Unassembled WGS sequence"/>
</dbReference>
<sequence length="172" mass="19612">MEFTEQELRVLRVKNKHELALMLDKGLYGLKQSGRLWNHLLHKVLVSVGFLQCYTDSCLYVKSEVDGITLVGIYVDDILMTATSAKKVDKFFLDMQIVELKDLRIVSKFLGIVLTHYEERGWVLDQDQAIQDLLVKFQLDKAAPKENTTQDGVLVEAFSDVDYAGDRVIGSR</sequence>
<dbReference type="OrthoDB" id="128006at2759"/>
<comment type="caution">
    <text evidence="2">The sequence shown here is derived from an EMBL/GenBank/DDBJ whole genome shotgun (WGS) entry which is preliminary data.</text>
</comment>
<protein>
    <submittedName>
        <fullName evidence="2">Pol Polyprotein</fullName>
    </submittedName>
</protein>
<dbReference type="InterPro" id="IPR013103">
    <property type="entry name" value="RVT_2"/>
</dbReference>
<reference evidence="3" key="1">
    <citation type="submission" date="2017-03" db="EMBL/GenBank/DDBJ databases">
        <title>Phytopthora megakarya and P. palmivora, two closely related causual agents of cacao black pod achieved similar genome size and gene model numbers by different mechanisms.</title>
        <authorList>
            <person name="Ali S."/>
            <person name="Shao J."/>
            <person name="Larry D.J."/>
            <person name="Kronmiller B."/>
            <person name="Shen D."/>
            <person name="Strem M.D."/>
            <person name="Melnick R.L."/>
            <person name="Guiltinan M.J."/>
            <person name="Tyler B.M."/>
            <person name="Meinhardt L.W."/>
            <person name="Bailey B.A."/>
        </authorList>
    </citation>
    <scope>NUCLEOTIDE SEQUENCE [LARGE SCALE GENOMIC DNA]</scope>
    <source>
        <strain evidence="3">zdho120</strain>
    </source>
</reference>
<dbReference type="AlphaFoldDB" id="A0A225X3H5"/>